<gene>
    <name evidence="1" type="ORF">AMTR_s00024p00248370</name>
</gene>
<dbReference type="Proteomes" id="UP000017836">
    <property type="component" value="Unassembled WGS sequence"/>
</dbReference>
<organism evidence="1 2">
    <name type="scientific">Amborella trichopoda</name>
    <dbReference type="NCBI Taxonomy" id="13333"/>
    <lineage>
        <taxon>Eukaryota</taxon>
        <taxon>Viridiplantae</taxon>
        <taxon>Streptophyta</taxon>
        <taxon>Embryophyta</taxon>
        <taxon>Tracheophyta</taxon>
        <taxon>Spermatophyta</taxon>
        <taxon>Magnoliopsida</taxon>
        <taxon>Amborellales</taxon>
        <taxon>Amborellaceae</taxon>
        <taxon>Amborella</taxon>
    </lineage>
</organism>
<sequence length="161" mass="17899">MQYLIPRLFILRSDIKSSSILLDQEYNVRLGSLTKAQRVTHQGSLRHDVRCFGKVLMDLVSGLDYSGGKDPYAQAWAHKALVCMQDQGPLVSMDPSLVVEEDLNKEITGVAYLAKACLSESEEDGLTMKVVRQVLDEPSWCVGGLVWDLGDGLLDSREINK</sequence>
<dbReference type="HOGENOM" id="CLU_1646004_0_0_1"/>
<dbReference type="AlphaFoldDB" id="W1PVK6"/>
<dbReference type="SUPFAM" id="SSF56112">
    <property type="entry name" value="Protein kinase-like (PK-like)"/>
    <property type="match status" value="1"/>
</dbReference>
<dbReference type="Gramene" id="ERN11320">
    <property type="protein sequence ID" value="ERN11320"/>
    <property type="gene ID" value="AMTR_s00024p00248370"/>
</dbReference>
<dbReference type="EMBL" id="KI392710">
    <property type="protein sequence ID" value="ERN11320.1"/>
    <property type="molecule type" value="Genomic_DNA"/>
</dbReference>
<proteinExistence type="predicted"/>
<evidence type="ECO:0008006" key="3">
    <source>
        <dbReference type="Google" id="ProtNLM"/>
    </source>
</evidence>
<accession>W1PVK6</accession>
<name>W1PVK6_AMBTC</name>
<reference evidence="2" key="1">
    <citation type="journal article" date="2013" name="Science">
        <title>The Amborella genome and the evolution of flowering plants.</title>
        <authorList>
            <consortium name="Amborella Genome Project"/>
        </authorList>
    </citation>
    <scope>NUCLEOTIDE SEQUENCE [LARGE SCALE GENOMIC DNA]</scope>
</reference>
<dbReference type="InterPro" id="IPR011009">
    <property type="entry name" value="Kinase-like_dom_sf"/>
</dbReference>
<keyword evidence="2" id="KW-1185">Reference proteome</keyword>
<evidence type="ECO:0000313" key="2">
    <source>
        <dbReference type="Proteomes" id="UP000017836"/>
    </source>
</evidence>
<protein>
    <recommendedName>
        <fullName evidence="3">Protein kinase domain-containing protein</fullName>
    </recommendedName>
</protein>
<evidence type="ECO:0000313" key="1">
    <source>
        <dbReference type="EMBL" id="ERN11320.1"/>
    </source>
</evidence>